<name>A0A9X1NVM0_9HYPH</name>
<dbReference type="RefSeq" id="WP_233717201.1">
    <property type="nucleotide sequence ID" value="NZ_JAJUWU010000001.1"/>
</dbReference>
<evidence type="ECO:0000313" key="1">
    <source>
        <dbReference type="EMBL" id="MCE7026505.1"/>
    </source>
</evidence>
<dbReference type="Pfam" id="PF14384">
    <property type="entry name" value="BrnA_antitoxin"/>
    <property type="match status" value="1"/>
</dbReference>
<dbReference type="InterPro" id="IPR025528">
    <property type="entry name" value="BrnA_antitoxin"/>
</dbReference>
<comment type="caution">
    <text evidence="1">The sequence shown here is derived from an EMBL/GenBank/DDBJ whole genome shotgun (WGS) entry which is preliminary data.</text>
</comment>
<dbReference type="Proteomes" id="UP001139035">
    <property type="component" value="Unassembled WGS sequence"/>
</dbReference>
<keyword evidence="2" id="KW-1185">Reference proteome</keyword>
<dbReference type="AlphaFoldDB" id="A0A9X1NVM0"/>
<accession>A0A9X1NVM0</accession>
<reference evidence="1" key="1">
    <citation type="submission" date="2022-01" db="EMBL/GenBank/DDBJ databases">
        <title>Jiella avicenniae sp. nov., a novel endophytic bacterium isolated from bark of Avicennia marina.</title>
        <authorList>
            <person name="Tuo L."/>
        </authorList>
    </citation>
    <scope>NUCLEOTIDE SEQUENCE</scope>
    <source>
        <strain evidence="1">CBK1P-4</strain>
    </source>
</reference>
<gene>
    <name evidence="1" type="ORF">LZD57_00750</name>
</gene>
<protein>
    <submittedName>
        <fullName evidence="1">BrnA antitoxin family protein</fullName>
    </submittedName>
</protein>
<evidence type="ECO:0000313" key="2">
    <source>
        <dbReference type="Proteomes" id="UP001139035"/>
    </source>
</evidence>
<proteinExistence type="predicted"/>
<dbReference type="EMBL" id="JAJUWU010000001">
    <property type="protein sequence ID" value="MCE7026505.1"/>
    <property type="molecule type" value="Genomic_DNA"/>
</dbReference>
<organism evidence="1 2">
    <name type="scientific">Jiella avicenniae</name>
    <dbReference type="NCBI Taxonomy" id="2907202"/>
    <lineage>
        <taxon>Bacteria</taxon>
        <taxon>Pseudomonadati</taxon>
        <taxon>Pseudomonadota</taxon>
        <taxon>Alphaproteobacteria</taxon>
        <taxon>Hyphomicrobiales</taxon>
        <taxon>Aurantimonadaceae</taxon>
        <taxon>Jiella</taxon>
    </lineage>
</organism>
<sequence>MTHRGKTDFELVDDDAELTRQEHDDVDLSGIPADWLSHAHLETGIPAPRSPVNKRPVTIRLDSEVVDYFKGQGRGWQTQINAILKAFVDRKQGGA</sequence>